<dbReference type="EMBL" id="SAVA01000004">
    <property type="protein sequence ID" value="RWR52626.1"/>
    <property type="molecule type" value="Genomic_DNA"/>
</dbReference>
<name>A0A3S3PEY2_9RHOB</name>
<dbReference type="NCBIfam" id="NF009270">
    <property type="entry name" value="PRK12627.1"/>
    <property type="match status" value="1"/>
</dbReference>
<dbReference type="RefSeq" id="WP_128155911.1">
    <property type="nucleotide sequence ID" value="NZ_JBHSOM010000020.1"/>
</dbReference>
<comment type="subcellular location">
    <subcellularLocation>
        <location evidence="1">Bacterial flagellum basal body</location>
    </subcellularLocation>
</comment>
<protein>
    <submittedName>
        <fullName evidence="3">FlgB family protein</fullName>
    </submittedName>
</protein>
<dbReference type="AlphaFoldDB" id="A0A3S3PEY2"/>
<organism evidence="3 4">
    <name type="scientific">Paenirhodobacter huangdaonensis</name>
    <dbReference type="NCBI Taxonomy" id="2501515"/>
    <lineage>
        <taxon>Bacteria</taxon>
        <taxon>Pseudomonadati</taxon>
        <taxon>Pseudomonadota</taxon>
        <taxon>Alphaproteobacteria</taxon>
        <taxon>Rhodobacterales</taxon>
        <taxon>Rhodobacter group</taxon>
        <taxon>Paenirhodobacter</taxon>
    </lineage>
</organism>
<evidence type="ECO:0000259" key="2">
    <source>
        <dbReference type="Pfam" id="PF00460"/>
    </source>
</evidence>
<sequence length="128" mass="13793">MFEKIQLLQMAQSIARQAAFRQNAVAQNVANADTPGYRALDVPSFAETYQDERTTPMRATRAGHLGAANRVNVAMAPDPDAAAMSPDGNSVSLEDEMVKSAEVQRSHTLALAVYRSSLDILRTSLGGK</sequence>
<dbReference type="Pfam" id="PF00460">
    <property type="entry name" value="Flg_bb_rod"/>
    <property type="match status" value="1"/>
</dbReference>
<dbReference type="Proteomes" id="UP000288071">
    <property type="component" value="Unassembled WGS sequence"/>
</dbReference>
<proteinExistence type="predicted"/>
<comment type="caution">
    <text evidence="3">The sequence shown here is derived from an EMBL/GenBank/DDBJ whole genome shotgun (WGS) entry which is preliminary data.</text>
</comment>
<dbReference type="InterPro" id="IPR001444">
    <property type="entry name" value="Flag_bb_rod_N"/>
</dbReference>
<keyword evidence="4" id="KW-1185">Reference proteome</keyword>
<accession>A0A3S3PEY2</accession>
<reference evidence="3" key="1">
    <citation type="submission" date="2019-01" db="EMBL/GenBank/DDBJ databases">
        <title>Sinorhodobacter populi sp. nov. isolated from the symptomatic bark tissue of Populus euramericana canker.</title>
        <authorList>
            <person name="Xu G."/>
        </authorList>
    </citation>
    <scope>NUCLEOTIDE SEQUENCE [LARGE SCALE GENOMIC DNA]</scope>
    <source>
        <strain evidence="3">CGMCC 1.12963</strain>
    </source>
</reference>
<reference evidence="3" key="2">
    <citation type="submission" date="2019-01" db="EMBL/GenBank/DDBJ databases">
        <authorList>
            <person name="Li Y."/>
        </authorList>
    </citation>
    <scope>NUCLEOTIDE SEQUENCE [LARGE SCALE GENOMIC DNA]</scope>
    <source>
        <strain evidence="3">CGMCC 1.12963</strain>
    </source>
</reference>
<dbReference type="GO" id="GO:0009425">
    <property type="term" value="C:bacterial-type flagellum basal body"/>
    <property type="evidence" value="ECO:0007669"/>
    <property type="project" value="UniProtKB-SubCell"/>
</dbReference>
<evidence type="ECO:0000256" key="1">
    <source>
        <dbReference type="ARBA" id="ARBA00004117"/>
    </source>
</evidence>
<evidence type="ECO:0000313" key="3">
    <source>
        <dbReference type="EMBL" id="RWR52626.1"/>
    </source>
</evidence>
<gene>
    <name evidence="3" type="ORF">EOW66_08085</name>
</gene>
<feature type="domain" description="Flagellar basal body rod protein N-terminal" evidence="2">
    <location>
        <begin position="9"/>
        <end position="38"/>
    </location>
</feature>
<evidence type="ECO:0000313" key="4">
    <source>
        <dbReference type="Proteomes" id="UP000288071"/>
    </source>
</evidence>